<dbReference type="AlphaFoldDB" id="A0A3B7MK20"/>
<reference evidence="1 2" key="1">
    <citation type="submission" date="2018-09" db="EMBL/GenBank/DDBJ databases">
        <title>Genome sequencing of strain 6GH32-13.</title>
        <authorList>
            <person name="Weon H.-Y."/>
            <person name="Heo J."/>
            <person name="Kwon S.-W."/>
        </authorList>
    </citation>
    <scope>NUCLEOTIDE SEQUENCE [LARGE SCALE GENOMIC DNA]</scope>
    <source>
        <strain evidence="1 2">5GH32-13</strain>
    </source>
</reference>
<dbReference type="KEGG" id="pseg:D3H65_11290"/>
<name>A0A3B7MK20_9BACT</name>
<gene>
    <name evidence="1" type="ORF">D3H65_11290</name>
</gene>
<proteinExistence type="predicted"/>
<sequence>MHPFSASPWRPCYLDKLGLKIKFVENGEIMSKAINQEMYNYFMELNDAEKRSVVQMIKTFLLGRKQQSGQISIDQYNKEIDEAMKRMDEGRFVSQEDLEKEADKW</sequence>
<keyword evidence="2" id="KW-1185">Reference proteome</keyword>
<accession>A0A3B7MK20</accession>
<evidence type="ECO:0000313" key="2">
    <source>
        <dbReference type="Proteomes" id="UP000263900"/>
    </source>
</evidence>
<organism evidence="1 2">
    <name type="scientific">Paraflavitalea soli</name>
    <dbReference type="NCBI Taxonomy" id="2315862"/>
    <lineage>
        <taxon>Bacteria</taxon>
        <taxon>Pseudomonadati</taxon>
        <taxon>Bacteroidota</taxon>
        <taxon>Chitinophagia</taxon>
        <taxon>Chitinophagales</taxon>
        <taxon>Chitinophagaceae</taxon>
        <taxon>Paraflavitalea</taxon>
    </lineage>
</organism>
<dbReference type="Proteomes" id="UP000263900">
    <property type="component" value="Chromosome"/>
</dbReference>
<protein>
    <submittedName>
        <fullName evidence="1">Uncharacterized protein</fullName>
    </submittedName>
</protein>
<dbReference type="EMBL" id="CP032157">
    <property type="protein sequence ID" value="AXY74528.1"/>
    <property type="molecule type" value="Genomic_DNA"/>
</dbReference>
<dbReference type="OrthoDB" id="964703at2"/>
<evidence type="ECO:0000313" key="1">
    <source>
        <dbReference type="EMBL" id="AXY74528.1"/>
    </source>
</evidence>